<feature type="transmembrane region" description="Helical" evidence="6">
    <location>
        <begin position="291"/>
        <end position="324"/>
    </location>
</feature>
<feature type="transmembrane region" description="Helical" evidence="6">
    <location>
        <begin position="344"/>
        <end position="364"/>
    </location>
</feature>
<feature type="domain" description="G-protein coupled receptors family 2 profile 2" evidence="8">
    <location>
        <begin position="143"/>
        <end position="394"/>
    </location>
</feature>
<evidence type="ECO:0000259" key="7">
    <source>
        <dbReference type="PROSITE" id="PS50221"/>
    </source>
</evidence>
<dbReference type="PROSITE" id="PS50261">
    <property type="entry name" value="G_PROTEIN_RECEP_F2_4"/>
    <property type="match status" value="1"/>
</dbReference>
<dbReference type="AlphaFoldDB" id="A0A9Q1IMK7"/>
<comment type="subcellular location">
    <subcellularLocation>
        <location evidence="1">Membrane</location>
        <topology evidence="1">Multi-pass membrane protein</topology>
    </subcellularLocation>
</comment>
<keyword evidence="5" id="KW-1015">Disulfide bond</keyword>
<evidence type="ECO:0000256" key="4">
    <source>
        <dbReference type="ARBA" id="ARBA00023136"/>
    </source>
</evidence>
<organism evidence="9 10">
    <name type="scientific">Synaphobranchus kaupii</name>
    <name type="common">Kaup's arrowtooth eel</name>
    <dbReference type="NCBI Taxonomy" id="118154"/>
    <lineage>
        <taxon>Eukaryota</taxon>
        <taxon>Metazoa</taxon>
        <taxon>Chordata</taxon>
        <taxon>Craniata</taxon>
        <taxon>Vertebrata</taxon>
        <taxon>Euteleostomi</taxon>
        <taxon>Actinopterygii</taxon>
        <taxon>Neopterygii</taxon>
        <taxon>Teleostei</taxon>
        <taxon>Anguilliformes</taxon>
        <taxon>Synaphobranchidae</taxon>
        <taxon>Synaphobranchus</taxon>
    </lineage>
</organism>
<dbReference type="PANTHER" id="PTHR12011:SF326">
    <property type="entry name" value="ADHESION G-PROTEIN COUPLED RECEPTOR G5"/>
    <property type="match status" value="1"/>
</dbReference>
<dbReference type="Gene3D" id="2.60.220.50">
    <property type="match status" value="1"/>
</dbReference>
<dbReference type="PANTHER" id="PTHR12011">
    <property type="entry name" value="ADHESION G-PROTEIN COUPLED RECEPTOR"/>
    <property type="match status" value="1"/>
</dbReference>
<feature type="transmembrane region" description="Helical" evidence="6">
    <location>
        <begin position="203"/>
        <end position="229"/>
    </location>
</feature>
<feature type="transmembrane region" description="Helical" evidence="6">
    <location>
        <begin position="370"/>
        <end position="391"/>
    </location>
</feature>
<dbReference type="InterPro" id="IPR000203">
    <property type="entry name" value="GPS"/>
</dbReference>
<dbReference type="GO" id="GO:0004930">
    <property type="term" value="F:G protein-coupled receptor activity"/>
    <property type="evidence" value="ECO:0007669"/>
    <property type="project" value="InterPro"/>
</dbReference>
<comment type="caution">
    <text evidence="9">The sequence shown here is derived from an EMBL/GenBank/DDBJ whole genome shotgun (WGS) entry which is preliminary data.</text>
</comment>
<keyword evidence="10" id="KW-1185">Reference proteome</keyword>
<dbReference type="InterPro" id="IPR000832">
    <property type="entry name" value="GPCR_2_secretin-like"/>
</dbReference>
<dbReference type="GO" id="GO:0007189">
    <property type="term" value="P:adenylate cyclase-activating G protein-coupled receptor signaling pathway"/>
    <property type="evidence" value="ECO:0007669"/>
    <property type="project" value="TreeGrafter"/>
</dbReference>
<evidence type="ECO:0000256" key="1">
    <source>
        <dbReference type="ARBA" id="ARBA00004141"/>
    </source>
</evidence>
<dbReference type="PRINTS" id="PR00249">
    <property type="entry name" value="GPCRSECRETIN"/>
</dbReference>
<evidence type="ECO:0000313" key="10">
    <source>
        <dbReference type="Proteomes" id="UP001152622"/>
    </source>
</evidence>
<evidence type="ECO:0000256" key="2">
    <source>
        <dbReference type="ARBA" id="ARBA00022692"/>
    </source>
</evidence>
<dbReference type="Gene3D" id="1.20.1070.10">
    <property type="entry name" value="Rhodopsin 7-helix transmembrane proteins"/>
    <property type="match status" value="1"/>
</dbReference>
<gene>
    <name evidence="9" type="ORF">SKAU_G00303900</name>
</gene>
<evidence type="ECO:0000259" key="8">
    <source>
        <dbReference type="PROSITE" id="PS50261"/>
    </source>
</evidence>
<dbReference type="InterPro" id="IPR057244">
    <property type="entry name" value="GAIN_B"/>
</dbReference>
<dbReference type="Pfam" id="PF01825">
    <property type="entry name" value="GPS"/>
    <property type="match status" value="1"/>
</dbReference>
<dbReference type="Pfam" id="PF00002">
    <property type="entry name" value="7tm_2"/>
    <property type="match status" value="1"/>
</dbReference>
<feature type="transmembrane region" description="Helical" evidence="6">
    <location>
        <begin position="179"/>
        <end position="197"/>
    </location>
</feature>
<protein>
    <submittedName>
        <fullName evidence="9">Uncharacterized protein</fullName>
    </submittedName>
</protein>
<evidence type="ECO:0000256" key="3">
    <source>
        <dbReference type="ARBA" id="ARBA00022989"/>
    </source>
</evidence>
<dbReference type="GO" id="GO:0005886">
    <property type="term" value="C:plasma membrane"/>
    <property type="evidence" value="ECO:0007669"/>
    <property type="project" value="TreeGrafter"/>
</dbReference>
<feature type="transmembrane region" description="Helical" evidence="6">
    <location>
        <begin position="140"/>
        <end position="167"/>
    </location>
</feature>
<dbReference type="PROSITE" id="PS50221">
    <property type="entry name" value="GAIN_B"/>
    <property type="match status" value="1"/>
</dbReference>
<feature type="domain" description="GAIN-B" evidence="7">
    <location>
        <begin position="1"/>
        <end position="120"/>
    </location>
</feature>
<accession>A0A9Q1IMK7</accession>
<dbReference type="SMART" id="SM00303">
    <property type="entry name" value="GPS"/>
    <property type="match status" value="1"/>
</dbReference>
<keyword evidence="4 6" id="KW-0472">Membrane</keyword>
<dbReference type="Proteomes" id="UP001152622">
    <property type="component" value="Chromosome 12"/>
</dbReference>
<dbReference type="OrthoDB" id="283575at2759"/>
<evidence type="ECO:0000256" key="6">
    <source>
        <dbReference type="SAM" id="Phobius"/>
    </source>
</evidence>
<proteinExistence type="predicted"/>
<keyword evidence="2 6" id="KW-0812">Transmembrane</keyword>
<evidence type="ECO:0000313" key="9">
    <source>
        <dbReference type="EMBL" id="KAJ8346197.1"/>
    </source>
</evidence>
<feature type="transmembrane region" description="Helical" evidence="6">
    <location>
        <begin position="249"/>
        <end position="271"/>
    </location>
</feature>
<sequence length="395" mass="43787">MHAAFGTNDKEVTTSILWFQGGLFPVEEANSSLLNDRVVSIELGKTISGLTNNVTIIFFHQNASRENATCVFWDTVKSSSGSKLVWNSAGCSSEQEDGRIICSCDHLSFFAVLLSPVYEKPASASGIATQVSPLLSAYTVWVLTLLTRIGCGVSVCSLALVLTFHAVFRRNNSEHSLSIHIHLCVALFGLNLSFLINDSLASLNVHAACIFIAVATHYTLLCTLIWFAIEGFHLYLLVVRVFNVFIERYLLKLALAGWGLPAVAVISILSSGKYGRYNIYKLEGGTETMCYLPHSVLTILTFSLFVLVILVNVVVYTVVTVQVVRAWHFRTSQQEKRVSKRDIFSLLGVSWLLGMTWGVALFQFGPLKEAAAYMFCIFNTFHGVLLSLRYFTLTY</sequence>
<keyword evidence="3 6" id="KW-1133">Transmembrane helix</keyword>
<dbReference type="GO" id="GO:0007166">
    <property type="term" value="P:cell surface receptor signaling pathway"/>
    <property type="evidence" value="ECO:0007669"/>
    <property type="project" value="InterPro"/>
</dbReference>
<reference evidence="9" key="1">
    <citation type="journal article" date="2023" name="Science">
        <title>Genome structures resolve the early diversification of teleost fishes.</title>
        <authorList>
            <person name="Parey E."/>
            <person name="Louis A."/>
            <person name="Montfort J."/>
            <person name="Bouchez O."/>
            <person name="Roques C."/>
            <person name="Iampietro C."/>
            <person name="Lluch J."/>
            <person name="Castinel A."/>
            <person name="Donnadieu C."/>
            <person name="Desvignes T."/>
            <person name="Floi Bucao C."/>
            <person name="Jouanno E."/>
            <person name="Wen M."/>
            <person name="Mejri S."/>
            <person name="Dirks R."/>
            <person name="Jansen H."/>
            <person name="Henkel C."/>
            <person name="Chen W.J."/>
            <person name="Zahm M."/>
            <person name="Cabau C."/>
            <person name="Klopp C."/>
            <person name="Thompson A.W."/>
            <person name="Robinson-Rechavi M."/>
            <person name="Braasch I."/>
            <person name="Lecointre G."/>
            <person name="Bobe J."/>
            <person name="Postlethwait J.H."/>
            <person name="Berthelot C."/>
            <person name="Roest Crollius H."/>
            <person name="Guiguen Y."/>
        </authorList>
    </citation>
    <scope>NUCLEOTIDE SEQUENCE</scope>
    <source>
        <strain evidence="9">WJC10195</strain>
    </source>
</reference>
<evidence type="ECO:0000256" key="5">
    <source>
        <dbReference type="ARBA" id="ARBA00023157"/>
    </source>
</evidence>
<dbReference type="EMBL" id="JAINUF010000012">
    <property type="protein sequence ID" value="KAJ8346197.1"/>
    <property type="molecule type" value="Genomic_DNA"/>
</dbReference>
<dbReference type="InterPro" id="IPR017981">
    <property type="entry name" value="GPCR_2-like_7TM"/>
</dbReference>
<dbReference type="InterPro" id="IPR046338">
    <property type="entry name" value="GAIN_dom_sf"/>
</dbReference>
<name>A0A9Q1IMK7_SYNKA</name>